<name>A0ABR9W965_9BACT</name>
<keyword evidence="1" id="KW-0732">Signal</keyword>
<gene>
    <name evidence="3" type="ORF">IEE83_08880</name>
</gene>
<evidence type="ECO:0000313" key="4">
    <source>
        <dbReference type="Proteomes" id="UP000634134"/>
    </source>
</evidence>
<organism evidence="3 4">
    <name type="scientific">Dyadobacter subterraneus</name>
    <dbReference type="NCBI Taxonomy" id="2773304"/>
    <lineage>
        <taxon>Bacteria</taxon>
        <taxon>Pseudomonadati</taxon>
        <taxon>Bacteroidota</taxon>
        <taxon>Cytophagia</taxon>
        <taxon>Cytophagales</taxon>
        <taxon>Spirosomataceae</taxon>
        <taxon>Dyadobacter</taxon>
    </lineage>
</organism>
<comment type="caution">
    <text evidence="3">The sequence shown here is derived from an EMBL/GenBank/DDBJ whole genome shotgun (WGS) entry which is preliminary data.</text>
</comment>
<dbReference type="RefSeq" id="WP_194120230.1">
    <property type="nucleotide sequence ID" value="NZ_JACYGY010000001.1"/>
</dbReference>
<dbReference type="Pfam" id="PF14344">
    <property type="entry name" value="DUF4397"/>
    <property type="match status" value="1"/>
</dbReference>
<evidence type="ECO:0000313" key="3">
    <source>
        <dbReference type="EMBL" id="MBE9461995.1"/>
    </source>
</evidence>
<feature type="domain" description="DUF4397" evidence="2">
    <location>
        <begin position="37"/>
        <end position="150"/>
    </location>
</feature>
<accession>A0ABR9W965</accession>
<evidence type="ECO:0000259" key="2">
    <source>
        <dbReference type="Pfam" id="PF14344"/>
    </source>
</evidence>
<evidence type="ECO:0000256" key="1">
    <source>
        <dbReference type="SAM" id="SignalP"/>
    </source>
</evidence>
<dbReference type="Proteomes" id="UP000634134">
    <property type="component" value="Unassembled WGS sequence"/>
</dbReference>
<sequence length="228" mass="24921">MKTKSLFRGLFGLAGLSLLSVLLWSCDENDVDASGMAKIKVVNASPNSAAQRFFLVDNALVNQGLNFTEASDYISTNSGKNLVAEFKNVSSSALTATGWAYLSDGDSYTIYLAGEGSDERVKQYEDDLSSPASGMARIKFIHFSNEAPSLLTVKNSSDDDLINTLTRDIESKYLNVTPGTFSFKVYDFVKKGKIGDYQIPDLKAGKIYTIYFTGSNSSDIEVHQVIHN</sequence>
<feature type="signal peptide" evidence="1">
    <location>
        <begin position="1"/>
        <end position="25"/>
    </location>
</feature>
<protein>
    <submittedName>
        <fullName evidence="3">DUF4397 domain-containing protein</fullName>
    </submittedName>
</protein>
<proteinExistence type="predicted"/>
<keyword evidence="4" id="KW-1185">Reference proteome</keyword>
<dbReference type="InterPro" id="IPR025510">
    <property type="entry name" value="DUF4397"/>
</dbReference>
<dbReference type="EMBL" id="JACYGY010000001">
    <property type="protein sequence ID" value="MBE9461995.1"/>
    <property type="molecule type" value="Genomic_DNA"/>
</dbReference>
<feature type="chain" id="PRO_5046227838" evidence="1">
    <location>
        <begin position="26"/>
        <end position="228"/>
    </location>
</feature>
<reference evidence="4" key="1">
    <citation type="submission" date="2023-07" db="EMBL/GenBank/DDBJ databases">
        <title>Dyadobacter sp. nov 'subterranea' isolated from contaminted grondwater.</title>
        <authorList>
            <person name="Szabo I."/>
            <person name="Al-Omari J."/>
            <person name="Szerdahelyi S.G."/>
            <person name="Rado J."/>
        </authorList>
    </citation>
    <scope>NUCLEOTIDE SEQUENCE [LARGE SCALE GENOMIC DNA]</scope>
    <source>
        <strain evidence="4">UP-52</strain>
    </source>
</reference>